<gene>
    <name evidence="1" type="ORF">CPB83DRAFT_861013</name>
</gene>
<dbReference type="AlphaFoldDB" id="A0A9P6E8W9"/>
<dbReference type="Proteomes" id="UP000807306">
    <property type="component" value="Unassembled WGS sequence"/>
</dbReference>
<accession>A0A9P6E8W9</accession>
<evidence type="ECO:0000313" key="2">
    <source>
        <dbReference type="Proteomes" id="UP000807306"/>
    </source>
</evidence>
<sequence>MTPEIIDDIWIGIFEAIGDTVTLAAVSLRCQRFRDLALQPLLRNLRWSDNKGTSENLYLWENKYSHLTAISRTLVIQRCPFSEEQDIFSGDFEVLPTILLSDAVVLTFST</sequence>
<protein>
    <recommendedName>
        <fullName evidence="3">F-box domain-containing protein</fullName>
    </recommendedName>
</protein>
<keyword evidence="2" id="KW-1185">Reference proteome</keyword>
<evidence type="ECO:0008006" key="3">
    <source>
        <dbReference type="Google" id="ProtNLM"/>
    </source>
</evidence>
<organism evidence="1 2">
    <name type="scientific">Crepidotus variabilis</name>
    <dbReference type="NCBI Taxonomy" id="179855"/>
    <lineage>
        <taxon>Eukaryota</taxon>
        <taxon>Fungi</taxon>
        <taxon>Dikarya</taxon>
        <taxon>Basidiomycota</taxon>
        <taxon>Agaricomycotina</taxon>
        <taxon>Agaricomycetes</taxon>
        <taxon>Agaricomycetidae</taxon>
        <taxon>Agaricales</taxon>
        <taxon>Agaricineae</taxon>
        <taxon>Crepidotaceae</taxon>
        <taxon>Crepidotus</taxon>
    </lineage>
</organism>
<reference evidence="1" key="1">
    <citation type="submission" date="2020-11" db="EMBL/GenBank/DDBJ databases">
        <authorList>
            <consortium name="DOE Joint Genome Institute"/>
            <person name="Ahrendt S."/>
            <person name="Riley R."/>
            <person name="Andreopoulos W."/>
            <person name="Labutti K."/>
            <person name="Pangilinan J."/>
            <person name="Ruiz-Duenas F.J."/>
            <person name="Barrasa J.M."/>
            <person name="Sanchez-Garcia M."/>
            <person name="Camarero S."/>
            <person name="Miyauchi S."/>
            <person name="Serrano A."/>
            <person name="Linde D."/>
            <person name="Babiker R."/>
            <person name="Drula E."/>
            <person name="Ayuso-Fernandez I."/>
            <person name="Pacheco R."/>
            <person name="Padilla G."/>
            <person name="Ferreira P."/>
            <person name="Barriuso J."/>
            <person name="Kellner H."/>
            <person name="Castanera R."/>
            <person name="Alfaro M."/>
            <person name="Ramirez L."/>
            <person name="Pisabarro A.G."/>
            <person name="Kuo A."/>
            <person name="Tritt A."/>
            <person name="Lipzen A."/>
            <person name="He G."/>
            <person name="Yan M."/>
            <person name="Ng V."/>
            <person name="Cullen D."/>
            <person name="Martin F."/>
            <person name="Rosso M.-N."/>
            <person name="Henrissat B."/>
            <person name="Hibbett D."/>
            <person name="Martinez A.T."/>
            <person name="Grigoriev I.V."/>
        </authorList>
    </citation>
    <scope>NUCLEOTIDE SEQUENCE</scope>
    <source>
        <strain evidence="1">CBS 506.95</strain>
    </source>
</reference>
<evidence type="ECO:0000313" key="1">
    <source>
        <dbReference type="EMBL" id="KAF9524625.1"/>
    </source>
</evidence>
<dbReference type="EMBL" id="MU157896">
    <property type="protein sequence ID" value="KAF9524625.1"/>
    <property type="molecule type" value="Genomic_DNA"/>
</dbReference>
<name>A0A9P6E8W9_9AGAR</name>
<dbReference type="OrthoDB" id="5354526at2759"/>
<comment type="caution">
    <text evidence="1">The sequence shown here is derived from an EMBL/GenBank/DDBJ whole genome shotgun (WGS) entry which is preliminary data.</text>
</comment>
<proteinExistence type="predicted"/>